<organism evidence="10 11">
    <name type="scientific">Niabella ginsengisoli</name>
    <dbReference type="NCBI Taxonomy" id="522298"/>
    <lineage>
        <taxon>Bacteria</taxon>
        <taxon>Pseudomonadati</taxon>
        <taxon>Bacteroidota</taxon>
        <taxon>Chitinophagia</taxon>
        <taxon>Chitinophagales</taxon>
        <taxon>Chitinophagaceae</taxon>
        <taxon>Niabella</taxon>
    </lineage>
</organism>
<keyword evidence="5 8" id="KW-0472">Membrane</keyword>
<feature type="transmembrane region" description="Helical" evidence="8">
    <location>
        <begin position="16"/>
        <end position="35"/>
    </location>
</feature>
<evidence type="ECO:0000256" key="5">
    <source>
        <dbReference type="ARBA" id="ARBA00023136"/>
    </source>
</evidence>
<evidence type="ECO:0000256" key="8">
    <source>
        <dbReference type="SAM" id="Phobius"/>
    </source>
</evidence>
<name>A0ABS9SHS1_9BACT</name>
<dbReference type="InterPro" id="IPR003856">
    <property type="entry name" value="LPS_length_determ_N"/>
</dbReference>
<dbReference type="Proteomes" id="UP001202248">
    <property type="component" value="Unassembled WGS sequence"/>
</dbReference>
<feature type="region of interest" description="Disordered" evidence="7">
    <location>
        <begin position="244"/>
        <end position="263"/>
    </location>
</feature>
<keyword evidence="4 8" id="KW-1133">Transmembrane helix</keyword>
<comment type="subcellular location">
    <subcellularLocation>
        <location evidence="1">Cell membrane</location>
        <topology evidence="1">Multi-pass membrane protein</topology>
    </subcellularLocation>
</comment>
<evidence type="ECO:0000313" key="10">
    <source>
        <dbReference type="EMBL" id="MCH5597902.1"/>
    </source>
</evidence>
<sequence length="727" mass="81096">MINLNLKDFLKYISRFKWLLIIVPIVFAVITYFMAKTLPKTYTSTSLISTGLANRFQQSALGNGGQMDYFQLSQQFGNILERMRSKRSINTLSYKLILHDLENPSEAFKEPSKLVTELSDEDKQLAITEYNNRLAAGQLISTADNGNRIKLFDMLTAAGYDEKSILNNLSISRSGESDFIQVVYSSPNSNLSAYVVNTFSSDFISYYNGLSIAGQRKSLAILDTILQGKQSEMERKSADARRTLEGEAAKSAGQANSQRQSEMAYSRYSEAEAQRLQYIRQISSIKGNLAEVNAKLSGKGGYVNQSQSRENIDIVNIDAQLKIANQRYINNNFRAQDRQTVDSLQRIKDRLIERSANNVGSNSAAIRQDLIAERLKLEGDLASAQSALATVEDQLRSLPKPSGVSAATTSIAPEGVLRDAENASTEYEQAQNQYTQTELAAKTSANLTLAEPGLPGPPEKSKTILFVGFSGISSFLLCLMTLFLTFALNKNIEDKARLERVTKQKVLGCLNNISEEDKDLRNIWKDDNNVKNYTAYKDLLRSLRFEINQNLSEQNNVLGITSMKDGDGKTFLAGSLSYAFAMMGKNVLLICEKDGNILDLVTNTSEGQSTKQQKFESFLVKKQIQVEDRITILNRNTSNNNSLLELRDTKSLIAGFEVLKNTFDIVIIDIHSGEDLHNVKEWLMFCDRSIAVYEAGSKFSEQGTPFINYLSTQPGFLGWVLNKVKIA</sequence>
<evidence type="ECO:0000256" key="1">
    <source>
        <dbReference type="ARBA" id="ARBA00004651"/>
    </source>
</evidence>
<dbReference type="Pfam" id="PF06564">
    <property type="entry name" value="CBP_BcsQ"/>
    <property type="match status" value="1"/>
</dbReference>
<comment type="caution">
    <text evidence="10">The sequence shown here is derived from an EMBL/GenBank/DDBJ whole genome shotgun (WGS) entry which is preliminary data.</text>
</comment>
<dbReference type="InterPro" id="IPR027417">
    <property type="entry name" value="P-loop_NTPase"/>
</dbReference>
<evidence type="ECO:0000256" key="3">
    <source>
        <dbReference type="ARBA" id="ARBA00022692"/>
    </source>
</evidence>
<feature type="transmembrane region" description="Helical" evidence="8">
    <location>
        <begin position="464"/>
        <end position="488"/>
    </location>
</feature>
<evidence type="ECO:0000256" key="4">
    <source>
        <dbReference type="ARBA" id="ARBA00022989"/>
    </source>
</evidence>
<dbReference type="Pfam" id="PF02706">
    <property type="entry name" value="Wzz"/>
    <property type="match status" value="1"/>
</dbReference>
<evidence type="ECO:0000256" key="7">
    <source>
        <dbReference type="SAM" id="MobiDB-lite"/>
    </source>
</evidence>
<reference evidence="10 11" key="1">
    <citation type="submission" date="2022-02" db="EMBL/GenBank/DDBJ databases">
        <authorList>
            <person name="Min J."/>
        </authorList>
    </citation>
    <scope>NUCLEOTIDE SEQUENCE [LARGE SCALE GENOMIC DNA]</scope>
    <source>
        <strain evidence="10 11">GR10-1</strain>
    </source>
</reference>
<dbReference type="Gene3D" id="3.40.50.300">
    <property type="entry name" value="P-loop containing nucleotide triphosphate hydrolases"/>
    <property type="match status" value="1"/>
</dbReference>
<dbReference type="EMBL" id="JAKWBL010000001">
    <property type="protein sequence ID" value="MCH5597902.1"/>
    <property type="molecule type" value="Genomic_DNA"/>
</dbReference>
<evidence type="ECO:0000313" key="11">
    <source>
        <dbReference type="Proteomes" id="UP001202248"/>
    </source>
</evidence>
<evidence type="ECO:0000256" key="6">
    <source>
        <dbReference type="SAM" id="Coils"/>
    </source>
</evidence>
<evidence type="ECO:0000256" key="2">
    <source>
        <dbReference type="ARBA" id="ARBA00022475"/>
    </source>
</evidence>
<dbReference type="RefSeq" id="WP_240827256.1">
    <property type="nucleotide sequence ID" value="NZ_JAKWBL010000001.1"/>
</dbReference>
<gene>
    <name evidence="10" type="ORF">MKP09_08285</name>
</gene>
<dbReference type="InterPro" id="IPR017746">
    <property type="entry name" value="Cellulose_synthase_operon_BcsQ"/>
</dbReference>
<dbReference type="SUPFAM" id="SSF52540">
    <property type="entry name" value="P-loop containing nucleoside triphosphate hydrolases"/>
    <property type="match status" value="1"/>
</dbReference>
<keyword evidence="3 8" id="KW-0812">Transmembrane</keyword>
<feature type="coiled-coil region" evidence="6">
    <location>
        <begin position="374"/>
        <end position="440"/>
    </location>
</feature>
<keyword evidence="6" id="KW-0175">Coiled coil</keyword>
<dbReference type="InterPro" id="IPR050445">
    <property type="entry name" value="Bact_polysacc_biosynth/exp"/>
</dbReference>
<feature type="compositionally biased region" description="Polar residues" evidence="7">
    <location>
        <begin position="253"/>
        <end position="263"/>
    </location>
</feature>
<dbReference type="PANTHER" id="PTHR32309:SF13">
    <property type="entry name" value="FERRIC ENTEROBACTIN TRANSPORT PROTEIN FEPE"/>
    <property type="match status" value="1"/>
</dbReference>
<dbReference type="PANTHER" id="PTHR32309">
    <property type="entry name" value="TYROSINE-PROTEIN KINASE"/>
    <property type="match status" value="1"/>
</dbReference>
<accession>A0ABS9SHS1</accession>
<proteinExistence type="predicted"/>
<evidence type="ECO:0000259" key="9">
    <source>
        <dbReference type="Pfam" id="PF02706"/>
    </source>
</evidence>
<keyword evidence="2" id="KW-1003">Cell membrane</keyword>
<feature type="domain" description="Polysaccharide chain length determinant N-terminal" evidence="9">
    <location>
        <begin position="4"/>
        <end position="80"/>
    </location>
</feature>
<keyword evidence="11" id="KW-1185">Reference proteome</keyword>
<protein>
    <submittedName>
        <fullName evidence="10">Wzz/FepE/Etk N-terminal domain-containing protein</fullName>
    </submittedName>
</protein>